<gene>
    <name evidence="8" type="primary">LOC113735480</name>
</gene>
<accession>A0ABM4X2F8</accession>
<keyword evidence="3" id="KW-0238">DNA-binding</keyword>
<evidence type="ECO:0000313" key="8">
    <source>
        <dbReference type="RefSeq" id="XP_071938222.1"/>
    </source>
</evidence>
<organism evidence="7 8">
    <name type="scientific">Coffea arabica</name>
    <name type="common">Arabian coffee</name>
    <dbReference type="NCBI Taxonomy" id="13443"/>
    <lineage>
        <taxon>Eukaryota</taxon>
        <taxon>Viridiplantae</taxon>
        <taxon>Streptophyta</taxon>
        <taxon>Embryophyta</taxon>
        <taxon>Tracheophyta</taxon>
        <taxon>Spermatophyta</taxon>
        <taxon>Magnoliopsida</taxon>
        <taxon>eudicotyledons</taxon>
        <taxon>Gunneridae</taxon>
        <taxon>Pentapetalae</taxon>
        <taxon>asterids</taxon>
        <taxon>lamiids</taxon>
        <taxon>Gentianales</taxon>
        <taxon>Rubiaceae</taxon>
        <taxon>Ixoroideae</taxon>
        <taxon>Gardenieae complex</taxon>
        <taxon>Bertiereae - Coffeeae clade</taxon>
        <taxon>Coffeeae</taxon>
        <taxon>Coffea</taxon>
    </lineage>
</organism>
<feature type="domain" description="TF-B3" evidence="6">
    <location>
        <begin position="150"/>
        <end position="196"/>
    </location>
</feature>
<name>A0ABM4X2F8_COFAR</name>
<dbReference type="SMART" id="SM01019">
    <property type="entry name" value="B3"/>
    <property type="match status" value="1"/>
</dbReference>
<evidence type="ECO:0000256" key="5">
    <source>
        <dbReference type="ARBA" id="ARBA00023242"/>
    </source>
</evidence>
<comment type="subcellular location">
    <subcellularLocation>
        <location evidence="1">Nucleus</location>
    </subcellularLocation>
</comment>
<sequence length="207" mass="24086">MDNDIFVSWTLTVHITPQRQKLYKYYLVTPTGHKTLAATALHKDPKHDTYKYSEAFIEQHFALVEDVGLLELKYAISIAKWLERVLMFVSSHPPDAPLPHFIPDIYGPLPCCFTIRFTKTQTLRLPHDLIPMIQHCRQPFLTIKGKNAHWLIALRNFQFAEGWNQFAPDHKLTTGDIILFKYLANMEFNVAIFKKTASNKYFLGQHN</sequence>
<dbReference type="PROSITE" id="PS50863">
    <property type="entry name" value="B3"/>
    <property type="match status" value="1"/>
</dbReference>
<evidence type="ECO:0000256" key="4">
    <source>
        <dbReference type="ARBA" id="ARBA00023163"/>
    </source>
</evidence>
<evidence type="ECO:0000256" key="3">
    <source>
        <dbReference type="ARBA" id="ARBA00023125"/>
    </source>
</evidence>
<dbReference type="RefSeq" id="XP_071938222.1">
    <property type="nucleotide sequence ID" value="XM_072082121.1"/>
</dbReference>
<keyword evidence="2" id="KW-0805">Transcription regulation</keyword>
<dbReference type="Gene3D" id="2.40.330.10">
    <property type="entry name" value="DNA-binding pseudobarrel domain"/>
    <property type="match status" value="1"/>
</dbReference>
<keyword evidence="7" id="KW-1185">Reference proteome</keyword>
<evidence type="ECO:0000313" key="7">
    <source>
        <dbReference type="Proteomes" id="UP001652660"/>
    </source>
</evidence>
<keyword evidence="5" id="KW-0539">Nucleus</keyword>
<evidence type="ECO:0000256" key="2">
    <source>
        <dbReference type="ARBA" id="ARBA00023015"/>
    </source>
</evidence>
<evidence type="ECO:0000259" key="6">
    <source>
        <dbReference type="PROSITE" id="PS50863"/>
    </source>
</evidence>
<dbReference type="InterPro" id="IPR003340">
    <property type="entry name" value="B3_DNA-bd"/>
</dbReference>
<dbReference type="SUPFAM" id="SSF101936">
    <property type="entry name" value="DNA-binding pseudobarrel domain"/>
    <property type="match status" value="1"/>
</dbReference>
<keyword evidence="4" id="KW-0804">Transcription</keyword>
<dbReference type="Proteomes" id="UP001652660">
    <property type="component" value="Chromosome 3c"/>
</dbReference>
<dbReference type="InterPro" id="IPR015300">
    <property type="entry name" value="DNA-bd_pseudobarrel_sf"/>
</dbReference>
<proteinExistence type="predicted"/>
<reference evidence="8" key="1">
    <citation type="submission" date="2025-08" db="UniProtKB">
        <authorList>
            <consortium name="RefSeq"/>
        </authorList>
    </citation>
    <scope>IDENTIFICATION</scope>
    <source>
        <tissue evidence="8">Leaves</tissue>
    </source>
</reference>
<evidence type="ECO:0000256" key="1">
    <source>
        <dbReference type="ARBA" id="ARBA00004123"/>
    </source>
</evidence>
<dbReference type="GeneID" id="113735480"/>
<protein>
    <recommendedName>
        <fullName evidence="6">TF-B3 domain-containing protein</fullName>
    </recommendedName>
</protein>